<organism evidence="2 3">
    <name type="scientific">Rhododendron simsii</name>
    <name type="common">Sims's rhododendron</name>
    <dbReference type="NCBI Taxonomy" id="118357"/>
    <lineage>
        <taxon>Eukaryota</taxon>
        <taxon>Viridiplantae</taxon>
        <taxon>Streptophyta</taxon>
        <taxon>Embryophyta</taxon>
        <taxon>Tracheophyta</taxon>
        <taxon>Spermatophyta</taxon>
        <taxon>Magnoliopsida</taxon>
        <taxon>eudicotyledons</taxon>
        <taxon>Gunneridae</taxon>
        <taxon>Pentapetalae</taxon>
        <taxon>asterids</taxon>
        <taxon>Ericales</taxon>
        <taxon>Ericaceae</taxon>
        <taxon>Ericoideae</taxon>
        <taxon>Rhodoreae</taxon>
        <taxon>Rhododendron</taxon>
    </lineage>
</organism>
<reference evidence="2" key="1">
    <citation type="submission" date="2019-11" db="EMBL/GenBank/DDBJ databases">
        <authorList>
            <person name="Liu Y."/>
            <person name="Hou J."/>
            <person name="Li T.-Q."/>
            <person name="Guan C.-H."/>
            <person name="Wu X."/>
            <person name="Wu H.-Z."/>
            <person name="Ling F."/>
            <person name="Zhang R."/>
            <person name="Shi X.-G."/>
            <person name="Ren J.-P."/>
            <person name="Chen E.-F."/>
            <person name="Sun J.-M."/>
        </authorList>
    </citation>
    <scope>NUCLEOTIDE SEQUENCE</scope>
    <source>
        <strain evidence="2">Adult_tree_wgs_1</strain>
        <tissue evidence="2">Leaves</tissue>
    </source>
</reference>
<evidence type="ECO:0000313" key="3">
    <source>
        <dbReference type="Proteomes" id="UP000626092"/>
    </source>
</evidence>
<comment type="caution">
    <text evidence="2">The sequence shown here is derived from an EMBL/GenBank/DDBJ whole genome shotgun (WGS) entry which is preliminary data.</text>
</comment>
<dbReference type="EMBL" id="WJXA01000008">
    <property type="protein sequence ID" value="KAF7134399.1"/>
    <property type="molecule type" value="Genomic_DNA"/>
</dbReference>
<evidence type="ECO:0000313" key="2">
    <source>
        <dbReference type="EMBL" id="KAF7134399.1"/>
    </source>
</evidence>
<dbReference type="Proteomes" id="UP000626092">
    <property type="component" value="Unassembled WGS sequence"/>
</dbReference>
<keyword evidence="3" id="KW-1185">Reference proteome</keyword>
<sequence>MISYTAAPCYKVTNPKKTVLLPYDDPAGVVGPSMPKLCEIIGCAMPSSSTASHDPTAATSDLGNKSIGSPDDDPSPEEARK</sequence>
<gene>
    <name evidence="2" type="ORF">RHSIM_Rhsim08G0235000</name>
</gene>
<name>A0A834GK93_RHOSS</name>
<accession>A0A834GK93</accession>
<dbReference type="AlphaFoldDB" id="A0A834GK93"/>
<evidence type="ECO:0000256" key="1">
    <source>
        <dbReference type="SAM" id="MobiDB-lite"/>
    </source>
</evidence>
<feature type="compositionally biased region" description="Acidic residues" evidence="1">
    <location>
        <begin position="70"/>
        <end position="81"/>
    </location>
</feature>
<protein>
    <submittedName>
        <fullName evidence="2">Uncharacterized protein</fullName>
    </submittedName>
</protein>
<feature type="region of interest" description="Disordered" evidence="1">
    <location>
        <begin position="47"/>
        <end position="81"/>
    </location>
</feature>
<feature type="compositionally biased region" description="Polar residues" evidence="1">
    <location>
        <begin position="47"/>
        <end position="67"/>
    </location>
</feature>
<proteinExistence type="predicted"/>